<evidence type="ECO:0000313" key="2">
    <source>
        <dbReference type="Proteomes" id="UP000315400"/>
    </source>
</evidence>
<name>A0A540VTM0_9GAMM</name>
<dbReference type="Pfam" id="PF06996">
    <property type="entry name" value="T6SS_TssG"/>
    <property type="match status" value="1"/>
</dbReference>
<gene>
    <name evidence="1" type="ORF">FKY71_05170</name>
</gene>
<dbReference type="AlphaFoldDB" id="A0A540VTM0"/>
<accession>A0A540VTM0</accession>
<sequence length="312" mass="34456">MRIKDKTARVLIDLPLVQAERLNVPDYTRALQEGAFDPYPDGTHSGGALAQNSGITTTELAEAPLTSFDSALPDHIQFAMLSALHGDDTGLRDFLAIFDRRLLALEVRARRASMLVATQDDRGRAVASILSRLLRMVKRSPEDTRYLKLLMPLLSRTRSLEGLREMLGWWTGSTVSVSAKFDTLRPIDSDSLSVLTACRHSAVALGRGALLGRFGRTPMGHISVRISCANRAELNALIGDTQGLAELRSVTGQYLRDPVPVSFYATITRRCLEPPRLSARPERADRLGAYNLLRPEHRPNARASIKLTEIFA</sequence>
<dbReference type="EMBL" id="VIFK01000024">
    <property type="protein sequence ID" value="TQF00100.1"/>
    <property type="molecule type" value="Genomic_DNA"/>
</dbReference>
<reference evidence="1 2" key="1">
    <citation type="submission" date="2019-06" db="EMBL/GenBank/DDBJ databases">
        <title>Metagenome assembled Genome of Spiribacter salinus SL48-SHIP from the microbial mat of Salt Lake 48 (Novosibirsk region, Russia).</title>
        <authorList>
            <person name="Shipova A."/>
            <person name="Rozanov A.S."/>
            <person name="Bryanskaya A.V."/>
            <person name="Peltek S.E."/>
        </authorList>
    </citation>
    <scope>NUCLEOTIDE SEQUENCE [LARGE SCALE GENOMIC DNA]</scope>
    <source>
        <strain evidence="1">SL48-SHIP-2</strain>
    </source>
</reference>
<organism evidence="1 2">
    <name type="scientific">Spiribacter salinus</name>
    <dbReference type="NCBI Taxonomy" id="1335746"/>
    <lineage>
        <taxon>Bacteria</taxon>
        <taxon>Pseudomonadati</taxon>
        <taxon>Pseudomonadota</taxon>
        <taxon>Gammaproteobacteria</taxon>
        <taxon>Chromatiales</taxon>
        <taxon>Ectothiorhodospiraceae</taxon>
        <taxon>Spiribacter</taxon>
    </lineage>
</organism>
<protein>
    <submittedName>
        <fullName evidence="1">Type VI secretion system baseplate subunit TssG</fullName>
    </submittedName>
</protein>
<comment type="caution">
    <text evidence="1">The sequence shown here is derived from an EMBL/GenBank/DDBJ whole genome shotgun (WGS) entry which is preliminary data.</text>
</comment>
<evidence type="ECO:0000313" key="1">
    <source>
        <dbReference type="EMBL" id="TQF00100.1"/>
    </source>
</evidence>
<dbReference type="InterPro" id="IPR010732">
    <property type="entry name" value="T6SS_TssG-like"/>
</dbReference>
<proteinExistence type="predicted"/>
<dbReference type="Proteomes" id="UP000315400">
    <property type="component" value="Unassembled WGS sequence"/>
</dbReference>